<dbReference type="AlphaFoldDB" id="A0AA40EFB0"/>
<reference evidence="2" key="1">
    <citation type="submission" date="2023-06" db="EMBL/GenBank/DDBJ databases">
        <title>Genome-scale phylogeny and comparative genomics of the fungal order Sordariales.</title>
        <authorList>
            <consortium name="Lawrence Berkeley National Laboratory"/>
            <person name="Hensen N."/>
            <person name="Bonometti L."/>
            <person name="Westerberg I."/>
            <person name="Brannstrom I.O."/>
            <person name="Guillou S."/>
            <person name="Cros-Aarteil S."/>
            <person name="Calhoun S."/>
            <person name="Haridas S."/>
            <person name="Kuo A."/>
            <person name="Mondo S."/>
            <person name="Pangilinan J."/>
            <person name="Riley R."/>
            <person name="Labutti K."/>
            <person name="Andreopoulos B."/>
            <person name="Lipzen A."/>
            <person name="Chen C."/>
            <person name="Yanf M."/>
            <person name="Daum C."/>
            <person name="Ng V."/>
            <person name="Clum A."/>
            <person name="Steindorff A."/>
            <person name="Ohm R."/>
            <person name="Martin F."/>
            <person name="Silar P."/>
            <person name="Natvig D."/>
            <person name="Lalanne C."/>
            <person name="Gautier V."/>
            <person name="Ament-Velasquez S.L."/>
            <person name="Kruys A."/>
            <person name="Hutchinson M.I."/>
            <person name="Powell A.J."/>
            <person name="Barry K."/>
            <person name="Miller A.N."/>
            <person name="Grigoriev I.V."/>
            <person name="Debuchy R."/>
            <person name="Gladieux P."/>
            <person name="Thoren M.H."/>
            <person name="Johannesson H."/>
        </authorList>
    </citation>
    <scope>NUCLEOTIDE SEQUENCE</scope>
    <source>
        <strain evidence="2">CBS 540.89</strain>
    </source>
</reference>
<dbReference type="Pfam" id="PF17111">
    <property type="entry name" value="PigL_N"/>
    <property type="match status" value="1"/>
</dbReference>
<evidence type="ECO:0000259" key="1">
    <source>
        <dbReference type="Pfam" id="PF17111"/>
    </source>
</evidence>
<proteinExistence type="predicted"/>
<evidence type="ECO:0000313" key="3">
    <source>
        <dbReference type="Proteomes" id="UP001172159"/>
    </source>
</evidence>
<feature type="domain" description="Azaphilone pigments biosynthesis cluster protein L N-terminal" evidence="1">
    <location>
        <begin position="73"/>
        <end position="251"/>
    </location>
</feature>
<comment type="caution">
    <text evidence="2">The sequence shown here is derived from an EMBL/GenBank/DDBJ whole genome shotgun (WGS) entry which is preliminary data.</text>
</comment>
<evidence type="ECO:0000313" key="2">
    <source>
        <dbReference type="EMBL" id="KAK0736267.1"/>
    </source>
</evidence>
<dbReference type="EMBL" id="JAUKTV010000006">
    <property type="protein sequence ID" value="KAK0736267.1"/>
    <property type="molecule type" value="Genomic_DNA"/>
</dbReference>
<gene>
    <name evidence="2" type="ORF">B0T21DRAFT_366631</name>
</gene>
<dbReference type="InterPro" id="IPR031348">
    <property type="entry name" value="PigL_N"/>
</dbReference>
<protein>
    <recommendedName>
        <fullName evidence="1">Azaphilone pigments biosynthesis cluster protein L N-terminal domain-containing protein</fullName>
    </recommendedName>
</protein>
<sequence length="434" mass="47420">MRCGGVCSVHTRNDVIGSAKNAKPLHSPRITGFPSQVRFPLQRIFQQLHKLRNSALPSNVSRNPDPLAKEVEMDPLSAGASVVTFVGLGLASAKTVYEILSSVKAGNAVVERVARDVQGLAVTLERVKKCPVSDQTDRLTLGLKIKACADDMKACADELEKLATNTPELTVARQWRKVKIFLKEKDVERIGHVVARHTSALNLYLDLIASDALHHIALNQQVIRETQASMVVQQITMAAQQAAMTTTLQNAMAQLTMEAGSMLQMVQATASGIGIQENTVAHKLTEVLEEYRALLLSLPDSNNEKAVRQGVRNGDALANANAEDIPCATELVAIIESILDAIRDKTGLFLVQQAADVTKPFLQLLQIIASEQVQESNILLRPAFKRWCESRKGRDLAELRQNLIEAQGQLMSSRKIALNTSGKTEDFVCQPPPT</sequence>
<keyword evidence="3" id="KW-1185">Reference proteome</keyword>
<dbReference type="Proteomes" id="UP001172159">
    <property type="component" value="Unassembled WGS sequence"/>
</dbReference>
<name>A0AA40EFB0_9PEZI</name>
<accession>A0AA40EFB0</accession>
<organism evidence="2 3">
    <name type="scientific">Apiosordaria backusii</name>
    <dbReference type="NCBI Taxonomy" id="314023"/>
    <lineage>
        <taxon>Eukaryota</taxon>
        <taxon>Fungi</taxon>
        <taxon>Dikarya</taxon>
        <taxon>Ascomycota</taxon>
        <taxon>Pezizomycotina</taxon>
        <taxon>Sordariomycetes</taxon>
        <taxon>Sordariomycetidae</taxon>
        <taxon>Sordariales</taxon>
        <taxon>Lasiosphaeriaceae</taxon>
        <taxon>Apiosordaria</taxon>
    </lineage>
</organism>